<dbReference type="AlphaFoldDB" id="A0A4P7W5I0"/>
<name>A0A4P7W5I0_9BACT</name>
<evidence type="ECO:0000313" key="5">
    <source>
        <dbReference type="Proteomes" id="UP000297149"/>
    </source>
</evidence>
<evidence type="ECO:0000256" key="2">
    <source>
        <dbReference type="ARBA" id="ARBA00023136"/>
    </source>
</evidence>
<dbReference type="InterPro" id="IPR036942">
    <property type="entry name" value="Beta-barrel_TonB_sf"/>
</dbReference>
<evidence type="ECO:0000313" key="4">
    <source>
        <dbReference type="EMBL" id="QCD43327.1"/>
    </source>
</evidence>
<proteinExistence type="predicted"/>
<keyword evidence="5" id="KW-1185">Reference proteome</keyword>
<dbReference type="KEGG" id="ddb:E7747_14235"/>
<keyword evidence="2" id="KW-0472">Membrane</keyword>
<evidence type="ECO:0000256" key="3">
    <source>
        <dbReference type="ARBA" id="ARBA00023237"/>
    </source>
</evidence>
<protein>
    <submittedName>
        <fullName evidence="4">TonB-dependent receptor</fullName>
    </submittedName>
</protein>
<dbReference type="RefSeq" id="WP_136416662.1">
    <property type="nucleotide sequence ID" value="NZ_CP039396.1"/>
</dbReference>
<reference evidence="5" key="1">
    <citation type="submission" date="2019-02" db="EMBL/GenBank/DDBJ databases">
        <title>Isolation and identification of novel species under the genus Muribaculum.</title>
        <authorList>
            <person name="Miyake S."/>
            <person name="Ding Y."/>
            <person name="Low A."/>
            <person name="Soh M."/>
            <person name="Seedorf H."/>
        </authorList>
    </citation>
    <scope>NUCLEOTIDE SEQUENCE [LARGE SCALE GENOMIC DNA]</scope>
    <source>
        <strain evidence="5">H5</strain>
    </source>
</reference>
<accession>A0A4P7W5I0</accession>
<keyword evidence="4" id="KW-0675">Receptor</keyword>
<sequence length="692" mass="78050">MEYNIEGGTAWYGLGNDNSMNYGISFSTGLMKNGWAMTFLGSRKTGDGYVQGTDYEQFNYFFNISKRLNDKNQISLTVTGAPQTHYKRSSQDGLSVQGWQDVANFMPKGQAYRYNPTYGFGLNGERKTSQYNVYNKPVAMLNHVWQINHKSSLSSVVYASIGTGYGSSGQASTSSLRNYWYGSSNGNLNWNTYENNGVTYHFRHPNGQFAYDQIQLMNQNSTTGSLMVMSNSVNNHKWFGGISNYKNEINDHLSVTAGVDIRYYYGEHTNEISDLYNGAYFIDNANRASATNRRTFATEAEKLAYQNQKLGVGDVVYRNWDSRIWQEGLYAQAEYQAFDKKLNVVLAGAVNLNTYTRYEHFYANEEDSESPSKTFFAGNIKAGANYNIDRHNNVFINGGYITRAPYLQYGVFVSPANSNAINPNPKNEKVQAVEVGYEYHSPKFTAQLNGYYTMWKDRTLITSGTLSYDNDRYTATMNGVDSRYMGVELNFVYKPVKWFELSGMFACADNTWQNDPVGYYYNSSGQALASLGDRNVPATITTPLSPDHLFATIDQKGIKVGGSAQMTGALGVQFRPFNGFRIGADWTCNARNFSDFSLSNNSSVSIAPGQTLKISEPWEIPFGNQLDLNASYNFPITEGVRCTFQANVYNAFNNYYIMDAYTDYSSVGTWENAYRIFYSTGRTFNLRVKLHF</sequence>
<keyword evidence="3" id="KW-0998">Cell outer membrane</keyword>
<dbReference type="Gene3D" id="2.40.170.20">
    <property type="entry name" value="TonB-dependent receptor, beta-barrel domain"/>
    <property type="match status" value="1"/>
</dbReference>
<dbReference type="GO" id="GO:0009279">
    <property type="term" value="C:cell outer membrane"/>
    <property type="evidence" value="ECO:0007669"/>
    <property type="project" value="UniProtKB-SubCell"/>
</dbReference>
<dbReference type="EMBL" id="CP039396">
    <property type="protein sequence ID" value="QCD43327.1"/>
    <property type="molecule type" value="Genomic_DNA"/>
</dbReference>
<dbReference type="SUPFAM" id="SSF56935">
    <property type="entry name" value="Porins"/>
    <property type="match status" value="1"/>
</dbReference>
<dbReference type="Proteomes" id="UP000297149">
    <property type="component" value="Chromosome"/>
</dbReference>
<comment type="subcellular location">
    <subcellularLocation>
        <location evidence="1">Cell outer membrane</location>
    </subcellularLocation>
</comment>
<organism evidence="4 5">
    <name type="scientific">Duncaniella dubosii</name>
    <dbReference type="NCBI Taxonomy" id="2518971"/>
    <lineage>
        <taxon>Bacteria</taxon>
        <taxon>Pseudomonadati</taxon>
        <taxon>Bacteroidota</taxon>
        <taxon>Bacteroidia</taxon>
        <taxon>Bacteroidales</taxon>
        <taxon>Muribaculaceae</taxon>
        <taxon>Duncaniella</taxon>
    </lineage>
</organism>
<gene>
    <name evidence="4" type="ORF">E7747_14235</name>
</gene>
<evidence type="ECO:0000256" key="1">
    <source>
        <dbReference type="ARBA" id="ARBA00004442"/>
    </source>
</evidence>